<dbReference type="PROSITE" id="PS00028">
    <property type="entry name" value="ZINC_FINGER_C2H2_1"/>
    <property type="match status" value="1"/>
</dbReference>
<dbReference type="PANTHER" id="PTHR31025:SF9">
    <property type="entry name" value="SI:DKEY-286J15.1"/>
    <property type="match status" value="1"/>
</dbReference>
<comment type="caution">
    <text evidence="4">The sequence shown here is derived from an EMBL/GenBank/DDBJ whole genome shotgun (WGS) entry which is preliminary data.</text>
</comment>
<dbReference type="SMART" id="SM00355">
    <property type="entry name" value="ZnF_C2H2"/>
    <property type="match status" value="2"/>
</dbReference>
<dbReference type="GO" id="GO:0008270">
    <property type="term" value="F:zinc ion binding"/>
    <property type="evidence" value="ECO:0007669"/>
    <property type="project" value="UniProtKB-KW"/>
</dbReference>
<dbReference type="InterPro" id="IPR001660">
    <property type="entry name" value="SAM"/>
</dbReference>
<protein>
    <submittedName>
        <fullName evidence="4">Zinc finger and SCAN domain-containing protein 12</fullName>
    </submittedName>
</protein>
<evidence type="ECO:0000313" key="5">
    <source>
        <dbReference type="Proteomes" id="UP000094527"/>
    </source>
</evidence>
<reference evidence="4 5" key="1">
    <citation type="journal article" date="2016" name="Genome Biol. Evol.">
        <title>Gene Family Evolution Reflects Adaptation to Soil Environmental Stressors in the Genome of the Collembolan Orchesella cincta.</title>
        <authorList>
            <person name="Faddeeva-Vakhrusheva A."/>
            <person name="Derks M.F."/>
            <person name="Anvar S.Y."/>
            <person name="Agamennone V."/>
            <person name="Suring W."/>
            <person name="Smit S."/>
            <person name="van Straalen N.M."/>
            <person name="Roelofs D."/>
        </authorList>
    </citation>
    <scope>NUCLEOTIDE SEQUENCE [LARGE SCALE GENOMIC DNA]</scope>
    <source>
        <tissue evidence="4">Mixed pool</tissue>
    </source>
</reference>
<sequence length="1543" mass="176743">MGSVEVDRILTQLGLTQYIDVFKENQITDICLDSLEKTDLVELVPAVGHRARIWTAMSKLKSGSVYVCFQCSERFTRLKDLSNHLTSKHRLTGNSEYSCTLCQGLFNRKGYLQHMRNSFLLHKQLEVNTPEETELPDLFNSDKDFTQYEPDLSEPNNEYEQPQEFELKDVERNVMKLMCSIMKSGKVPISTADTIILTVKRLMQEFDTKYKLDKYLIENELVVMPKQIVLDSDISFNSKKGKGQRQSYKAVSMQYIPIKTTLHQLLNIPGYFQILEMSRSFNGEFYSNFREGKLFQRRKFPQNTIFINIYYDDAEIANPLGSKSGKHKLANFYFSVLDLPQHMLSSPDNVLLLASLKTVDMKSSSVNEVLKIVVKELKELWSDGITFKHNGNSLNFKVALAQVTGDNLGLHTMLGFSEGFTANYPCRRCKLHKNECKTAVSERHDMLRNVMNYDRDIISKNFPTTGINFESIFNELPYLHVTDNYVFDLMHDILEGIAPDLFYLAINDFVKRKYFSIDKLNFRLESFDYGRGFRTTKPSQIKASFLKGDSKIGQNASQTLCLVINFSLIFGDLVPKHDQVWKMILLLKEITLLLLSDYLTYGGIVYLNSIISEFLSQYQIIFNKPLKPKHHHLTHYGSAIEEIGPLRHFWSMTYEAKHKFFKTAAHAACNFKNVAKTLAYRHQLSLGFKLQSIEKFTPMTIEYVDKIPTKIDESIYYDALIERFGEQSIESLRCTSRMFCNGCEFDIGCMVVLEYCSMFPTFETTETKILDIHDIVYHQSVYPESQLSDEVSFFDGSIISEQEMADRGIVFESSVLQKLKRAKNQKPEPFVISEPLIVNDKLTMLKTPPQPKHRYDSLRNSSRLSSPAELIPLPTENYEAYNYKFQAVHNGVGNVGENETGLTVQTDISSPFQEESRSLSETPNPALTTFLGDAEYKGVSGSVILDPSNIHQETCHLVSLDHAVSKPADEILTNVGKGNSTNRIHEDDYRKSIYGFDLVEILQNNSETRLIVTKKVDENRFILRSDRQAIAAALIDAVIENLGTSPSKNALEQLAQHLVSKYPVFGDPRRQELGWQMWFFHTVKGHGATGFLEDRLKNQRKKLAKKREKHVPDTREVDNLNWDSENDDYNPPPDDCKLEFMKHNFGPEVTETMKDTVFMRRSLLRGYIKEQFLGLQKAMQSMPRLFDMDKMLIQDFNIRHPSVKLILYERWPKVSKLLLEYAEESGICYKKKLDISKHRYDLDDADVGLVAFCLLPFILPSCARKANQIDCESENEDEHVTSVMGKRTRQPVGSRKRQSTVKASDMDSMRSMIMFRSKNTHVSEVLSQNKRIAPFILGLGSSSNLEFDNYFVVIHKVAIPCGPNFFVALDTCFKSFSVLYLPPPIESFDHWLFIQHGVCGQPAKDTELPPVVQALIAFTALEAVPLRPLPVCLKIASRMTMFSSVSSSENWSSTFCLVNNAVEATSLEDYNHQVVTALQRETAKCWSFGRLNPSGIKNTMELFNGNFRWISKICLCKKYKQRRNSARFAFMKNEGLILPQMAA</sequence>
<proteinExistence type="predicted"/>
<evidence type="ECO:0000259" key="3">
    <source>
        <dbReference type="PROSITE" id="PS50157"/>
    </source>
</evidence>
<dbReference type="Pfam" id="PF00536">
    <property type="entry name" value="SAM_1"/>
    <property type="match status" value="1"/>
</dbReference>
<feature type="compositionally biased region" description="Basic residues" evidence="2">
    <location>
        <begin position="1286"/>
        <end position="1299"/>
    </location>
</feature>
<dbReference type="InterPro" id="IPR013087">
    <property type="entry name" value="Znf_C2H2_type"/>
</dbReference>
<dbReference type="OrthoDB" id="10045355at2759"/>
<evidence type="ECO:0000256" key="2">
    <source>
        <dbReference type="SAM" id="MobiDB-lite"/>
    </source>
</evidence>
<dbReference type="Proteomes" id="UP000094527">
    <property type="component" value="Unassembled WGS sequence"/>
</dbReference>
<feature type="domain" description="C2H2-type" evidence="3">
    <location>
        <begin position="66"/>
        <end position="89"/>
    </location>
</feature>
<keyword evidence="1" id="KW-0862">Zinc</keyword>
<dbReference type="CDD" id="cd09487">
    <property type="entry name" value="SAM_superfamily"/>
    <property type="match status" value="1"/>
</dbReference>
<dbReference type="PROSITE" id="PS50157">
    <property type="entry name" value="ZINC_FINGER_C2H2_2"/>
    <property type="match status" value="1"/>
</dbReference>
<name>A0A1D2NCI9_ORCCI</name>
<dbReference type="PANTHER" id="PTHR31025">
    <property type="entry name" value="SI:CH211-196P9.1-RELATED"/>
    <property type="match status" value="1"/>
</dbReference>
<organism evidence="4 5">
    <name type="scientific">Orchesella cincta</name>
    <name type="common">Springtail</name>
    <name type="synonym">Podura cincta</name>
    <dbReference type="NCBI Taxonomy" id="48709"/>
    <lineage>
        <taxon>Eukaryota</taxon>
        <taxon>Metazoa</taxon>
        <taxon>Ecdysozoa</taxon>
        <taxon>Arthropoda</taxon>
        <taxon>Hexapoda</taxon>
        <taxon>Collembola</taxon>
        <taxon>Entomobryomorpha</taxon>
        <taxon>Entomobryoidea</taxon>
        <taxon>Orchesellidae</taxon>
        <taxon>Orchesellinae</taxon>
        <taxon>Orchesella</taxon>
    </lineage>
</organism>
<evidence type="ECO:0000313" key="4">
    <source>
        <dbReference type="EMBL" id="ODN02959.1"/>
    </source>
</evidence>
<dbReference type="EMBL" id="LJIJ01000091">
    <property type="protein sequence ID" value="ODN02959.1"/>
    <property type="molecule type" value="Genomic_DNA"/>
</dbReference>
<dbReference type="Gene3D" id="1.10.150.50">
    <property type="entry name" value="Transcription Factor, Ets-1"/>
    <property type="match status" value="1"/>
</dbReference>
<evidence type="ECO:0000256" key="1">
    <source>
        <dbReference type="PROSITE-ProRule" id="PRU00042"/>
    </source>
</evidence>
<keyword evidence="5" id="KW-1185">Reference proteome</keyword>
<dbReference type="Gene3D" id="3.30.160.60">
    <property type="entry name" value="Classic Zinc Finger"/>
    <property type="match status" value="1"/>
</dbReference>
<dbReference type="SMART" id="SM00454">
    <property type="entry name" value="SAM"/>
    <property type="match status" value="1"/>
</dbReference>
<dbReference type="InterPro" id="IPR013761">
    <property type="entry name" value="SAM/pointed_sf"/>
</dbReference>
<dbReference type="OMA" id="HKVAIPC"/>
<gene>
    <name evidence="4" type="ORF">Ocin01_03732</name>
</gene>
<keyword evidence="1" id="KW-0863">Zinc-finger</keyword>
<feature type="region of interest" description="Disordered" evidence="2">
    <location>
        <begin position="1280"/>
        <end position="1301"/>
    </location>
</feature>
<keyword evidence="1" id="KW-0479">Metal-binding</keyword>
<dbReference type="SUPFAM" id="SSF47769">
    <property type="entry name" value="SAM/Pointed domain"/>
    <property type="match status" value="1"/>
</dbReference>
<accession>A0A1D2NCI9</accession>